<dbReference type="AlphaFoldDB" id="A0A8J2V5T0"/>
<dbReference type="CDD" id="cd07129">
    <property type="entry name" value="ALDH_KGSADH"/>
    <property type="match status" value="1"/>
</dbReference>
<reference evidence="7" key="2">
    <citation type="submission" date="2020-09" db="EMBL/GenBank/DDBJ databases">
        <authorList>
            <person name="Sun Q."/>
            <person name="Zhou Y."/>
        </authorList>
    </citation>
    <scope>NUCLEOTIDE SEQUENCE</scope>
    <source>
        <strain evidence="7">CGMCC 1.12921</strain>
    </source>
</reference>
<accession>A0A8J2V5T0</accession>
<keyword evidence="2" id="KW-0560">Oxidoreductase</keyword>
<evidence type="ECO:0000256" key="4">
    <source>
        <dbReference type="ARBA" id="ARBA00051918"/>
    </source>
</evidence>
<name>A0A8J2V5T0_9PROT</name>
<dbReference type="InterPro" id="IPR015590">
    <property type="entry name" value="Aldehyde_DH_dom"/>
</dbReference>
<evidence type="ECO:0000256" key="1">
    <source>
        <dbReference type="ARBA" id="ARBA00009986"/>
    </source>
</evidence>
<organism evidence="7 8">
    <name type="scientific">Aquisalinus flavus</name>
    <dbReference type="NCBI Taxonomy" id="1526572"/>
    <lineage>
        <taxon>Bacteria</taxon>
        <taxon>Pseudomonadati</taxon>
        <taxon>Pseudomonadota</taxon>
        <taxon>Alphaproteobacteria</taxon>
        <taxon>Parvularculales</taxon>
        <taxon>Parvularculaceae</taxon>
        <taxon>Aquisalinus</taxon>
    </lineage>
</organism>
<evidence type="ECO:0000256" key="2">
    <source>
        <dbReference type="ARBA" id="ARBA00023002"/>
    </source>
</evidence>
<evidence type="ECO:0000259" key="6">
    <source>
        <dbReference type="Pfam" id="PF00171"/>
    </source>
</evidence>
<dbReference type="GO" id="GO:0047533">
    <property type="term" value="F:2,5-dioxovalerate dehydrogenase (NADP+) activity"/>
    <property type="evidence" value="ECO:0007669"/>
    <property type="project" value="UniProtKB-EC"/>
</dbReference>
<protein>
    <recommendedName>
        <fullName evidence="5">2,5-dioxovalerate dehydrogenase</fullName>
        <ecNumber evidence="5">1.2.1.26</ecNumber>
    </recommendedName>
</protein>
<evidence type="ECO:0000256" key="5">
    <source>
        <dbReference type="ARBA" id="ARBA00067023"/>
    </source>
</evidence>
<dbReference type="Proteomes" id="UP000613582">
    <property type="component" value="Unassembled WGS sequence"/>
</dbReference>
<feature type="domain" description="Aldehyde dehydrogenase" evidence="6">
    <location>
        <begin position="23"/>
        <end position="412"/>
    </location>
</feature>
<comment type="catalytic activity">
    <reaction evidence="3">
        <text>2,5-dioxopentanoate + NAD(+) + H2O = 2-oxoglutarate + NADH + 2 H(+)</text>
        <dbReference type="Rhea" id="RHEA:47152"/>
        <dbReference type="ChEBI" id="CHEBI:15377"/>
        <dbReference type="ChEBI" id="CHEBI:15378"/>
        <dbReference type="ChEBI" id="CHEBI:16810"/>
        <dbReference type="ChEBI" id="CHEBI:57540"/>
        <dbReference type="ChEBI" id="CHEBI:57945"/>
        <dbReference type="ChEBI" id="CHEBI:58136"/>
    </reaction>
</comment>
<dbReference type="Gene3D" id="3.40.605.10">
    <property type="entry name" value="Aldehyde Dehydrogenase, Chain A, domain 1"/>
    <property type="match status" value="1"/>
</dbReference>
<comment type="catalytic activity">
    <reaction evidence="4">
        <text>2,5-dioxopentanoate + NADP(+) + H2O = 2-oxoglutarate + NADPH + 2 H(+)</text>
        <dbReference type="Rhea" id="RHEA:11296"/>
        <dbReference type="ChEBI" id="CHEBI:15377"/>
        <dbReference type="ChEBI" id="CHEBI:15378"/>
        <dbReference type="ChEBI" id="CHEBI:16810"/>
        <dbReference type="ChEBI" id="CHEBI:57783"/>
        <dbReference type="ChEBI" id="CHEBI:58136"/>
        <dbReference type="ChEBI" id="CHEBI:58349"/>
        <dbReference type="EC" id="1.2.1.26"/>
    </reaction>
</comment>
<comment type="caution">
    <text evidence="7">The sequence shown here is derived from an EMBL/GenBank/DDBJ whole genome shotgun (WGS) entry which is preliminary data.</text>
</comment>
<dbReference type="InterPro" id="IPR044151">
    <property type="entry name" value="ALDH_KGSADH"/>
</dbReference>
<dbReference type="PANTHER" id="PTHR43353:SF3">
    <property type="entry name" value="ALDEHYDE DEHYDROGENASE-RELATED"/>
    <property type="match status" value="1"/>
</dbReference>
<dbReference type="InterPro" id="IPR016161">
    <property type="entry name" value="Ald_DH/histidinol_DH"/>
</dbReference>
<proteinExistence type="inferred from homology"/>
<keyword evidence="8" id="KW-1185">Reference proteome</keyword>
<evidence type="ECO:0000313" key="8">
    <source>
        <dbReference type="Proteomes" id="UP000613582"/>
    </source>
</evidence>
<reference evidence="7" key="1">
    <citation type="journal article" date="2014" name="Int. J. Syst. Evol. Microbiol.">
        <title>Complete genome sequence of Corynebacterium casei LMG S-19264T (=DSM 44701T), isolated from a smear-ripened cheese.</title>
        <authorList>
            <consortium name="US DOE Joint Genome Institute (JGI-PGF)"/>
            <person name="Walter F."/>
            <person name="Albersmeier A."/>
            <person name="Kalinowski J."/>
            <person name="Ruckert C."/>
        </authorList>
    </citation>
    <scope>NUCLEOTIDE SEQUENCE</scope>
    <source>
        <strain evidence="7">CGMCC 1.12921</strain>
    </source>
</reference>
<dbReference type="FunFam" id="3.40.605.10:FF:000037">
    <property type="entry name" value="NADP-dependent fatty aldehyde dehydrogenase"/>
    <property type="match status" value="1"/>
</dbReference>
<comment type="similarity">
    <text evidence="1">Belongs to the aldehyde dehydrogenase family.</text>
</comment>
<evidence type="ECO:0000313" key="7">
    <source>
        <dbReference type="EMBL" id="GGD05757.1"/>
    </source>
</evidence>
<dbReference type="Pfam" id="PF00171">
    <property type="entry name" value="Aldedh"/>
    <property type="match status" value="1"/>
</dbReference>
<dbReference type="InterPro" id="IPR016163">
    <property type="entry name" value="Ald_DH_C"/>
</dbReference>
<dbReference type="EC" id="1.2.1.26" evidence="5"/>
<dbReference type="EMBL" id="BMGH01000001">
    <property type="protein sequence ID" value="GGD05757.1"/>
    <property type="molecule type" value="Genomic_DNA"/>
</dbReference>
<dbReference type="SUPFAM" id="SSF53720">
    <property type="entry name" value="ALDH-like"/>
    <property type="match status" value="1"/>
</dbReference>
<evidence type="ECO:0000256" key="3">
    <source>
        <dbReference type="ARBA" id="ARBA00050769"/>
    </source>
</evidence>
<dbReference type="Gene3D" id="3.40.309.10">
    <property type="entry name" value="Aldehyde Dehydrogenase, Chain A, domain 2"/>
    <property type="match status" value="1"/>
</dbReference>
<dbReference type="RefSeq" id="WP_188160467.1">
    <property type="nucleotide sequence ID" value="NZ_BMGH01000001.1"/>
</dbReference>
<dbReference type="PANTHER" id="PTHR43353">
    <property type="entry name" value="SUCCINATE-SEMIALDEHYDE DEHYDROGENASE, MITOCHONDRIAL"/>
    <property type="match status" value="1"/>
</dbReference>
<dbReference type="InterPro" id="IPR050740">
    <property type="entry name" value="Aldehyde_DH_Superfamily"/>
</dbReference>
<sequence length="524" mass="54138">MTHSETLTGANLIAGEARAGAGGAFAAVDPATGKALAPDYHQATAEDIEEACQLAGAAAGHLAAMAPEARAELLEAIAAGLEAIKPALVERVMQETALPQARVEGELGRTCGQLRLFAEEVRAGHWQGVRIDHALRERQPLPRPDLRQRMVPLGPVAVFGASNFPLAFSVAGGDTASALAAGCPVIAKAHPAHPGTSELVGRAIVRALARAGLPHGCFALLHTDHDGAGALVENRHIKAVGFTGSRAGGLAIAARAAARPEPIPVYAEMSSINPVLLMAGALRERGAEIGTGLAGSTTMGAGQFCTNPGLVFAFGDDGYDAFRDAAVRAIKDAAPGTMLTGGIADAYASGIAALAEHPGVSELARGGMSECGQPAALFETGLDTFAGDKALQAEVFGAVSLIVRCESIDRALPVLAGLEGQLTITLQMEDSDIETVRPLIPVLEQKAGRLLVNGFPTGVEVCHAMVHGGPFPATSDGRTTSVGSLAINRFLRPVCYQNFPAELLPDALRDDNPQGLRRRVNGEY</sequence>
<gene>
    <name evidence="7" type="ORF">GCM10011342_13330</name>
</gene>
<dbReference type="InterPro" id="IPR016162">
    <property type="entry name" value="Ald_DH_N"/>
</dbReference>